<evidence type="ECO:0000256" key="1">
    <source>
        <dbReference type="ARBA" id="ARBA00004323"/>
    </source>
</evidence>
<dbReference type="EMBL" id="OZ019906">
    <property type="protein sequence ID" value="CAK9203738.1"/>
    <property type="molecule type" value="Genomic_DNA"/>
</dbReference>
<dbReference type="Proteomes" id="UP001497512">
    <property type="component" value="Chromosome 14"/>
</dbReference>
<dbReference type="PANTHER" id="PTHR11062">
    <property type="entry name" value="EXOSTOSIN HEPARAN SULFATE GLYCOSYLTRANSFERASE -RELATED"/>
    <property type="match status" value="1"/>
</dbReference>
<feature type="transmembrane region" description="Helical" evidence="5">
    <location>
        <begin position="59"/>
        <end position="81"/>
    </location>
</feature>
<sequence length="577" mass="63626">MPAHDPGMKVSSRNLLLDMFFSAQSVQELSNNKPAAAAAAAAAAPCAAAKPLRHTAMQIVKWIVSLTLVALAIVMAMYAALGFEENTLLNTMWYDYAATTNNTAPSNHHLLVPPSSPAPKAAIGGGAAAAGSGLEKELNQAEVLQQQQEQEDCAGRYIHIYALPELFNSALIEEYCDGRTIWPTVCNTLINKGLGDPIVTSVATAQEGNNSSSSSSSSKSVDFFSPKLWYQTDQFALEVMVHERMKLYECLTEDPSLASALYLPYYVGLDVARNLFNPLVQVRDKLSLKFVGWLLAQPEWRRRQGEDHVLVLGRVVWDFLRKDATNEWGIAMLRDPELGNMTKLLIERNPYAPNTKMIGIPYPTSFHPETDADVEAWQTVVTESSRDNLVSFAGAPRKVEFNGKLRGTLLHQCMESENCTLLDCSKISCPKNPQYVTGLFLRSVFCLQPPGDSPTRKGIFDCLVAGCIPVFFSNDSAYAQYLWHLPRNGSSYSVFINENQVQENGDNVIEMLASISSTRVKKMQQTIVGMIPGLVYAKPGYKRMEFKDAFDIIIDHVLGKSGSASPPHLESDSQDHN</sequence>
<comment type="similarity">
    <text evidence="2">Belongs to the glycosyltransferase 47 family.</text>
</comment>
<name>A0ABP0TS88_9BRYO</name>
<dbReference type="InterPro" id="IPR040911">
    <property type="entry name" value="Exostosin_GT47"/>
</dbReference>
<dbReference type="Pfam" id="PF03016">
    <property type="entry name" value="Exostosin_GT47"/>
    <property type="match status" value="1"/>
</dbReference>
<keyword evidence="5" id="KW-1133">Transmembrane helix</keyword>
<organism evidence="7 8">
    <name type="scientific">Sphagnum troendelagicum</name>
    <dbReference type="NCBI Taxonomy" id="128251"/>
    <lineage>
        <taxon>Eukaryota</taxon>
        <taxon>Viridiplantae</taxon>
        <taxon>Streptophyta</taxon>
        <taxon>Embryophyta</taxon>
        <taxon>Bryophyta</taxon>
        <taxon>Sphagnophytina</taxon>
        <taxon>Sphagnopsida</taxon>
        <taxon>Sphagnales</taxon>
        <taxon>Sphagnaceae</taxon>
        <taxon>Sphagnum</taxon>
    </lineage>
</organism>
<keyword evidence="3" id="KW-0735">Signal-anchor</keyword>
<dbReference type="PANTHER" id="PTHR11062:SF375">
    <property type="entry name" value="EXOSTOSIN GT47 DOMAIN-CONTAINING PROTEIN"/>
    <property type="match status" value="1"/>
</dbReference>
<comment type="subcellular location">
    <subcellularLocation>
        <location evidence="1">Golgi apparatus membrane</location>
        <topology evidence="1">Single-pass type II membrane protein</topology>
    </subcellularLocation>
</comment>
<dbReference type="InterPro" id="IPR004263">
    <property type="entry name" value="Exostosin"/>
</dbReference>
<keyword evidence="4" id="KW-0333">Golgi apparatus</keyword>
<gene>
    <name evidence="7" type="ORF">CSSPTR1EN2_LOCUS7036</name>
</gene>
<evidence type="ECO:0000256" key="3">
    <source>
        <dbReference type="ARBA" id="ARBA00022968"/>
    </source>
</evidence>
<evidence type="ECO:0000259" key="6">
    <source>
        <dbReference type="Pfam" id="PF03016"/>
    </source>
</evidence>
<evidence type="ECO:0000313" key="8">
    <source>
        <dbReference type="Proteomes" id="UP001497512"/>
    </source>
</evidence>
<keyword evidence="5" id="KW-0472">Membrane</keyword>
<keyword evidence="5" id="KW-0812">Transmembrane</keyword>
<proteinExistence type="inferred from homology"/>
<evidence type="ECO:0000313" key="7">
    <source>
        <dbReference type="EMBL" id="CAK9203738.1"/>
    </source>
</evidence>
<reference evidence="7" key="1">
    <citation type="submission" date="2024-02" db="EMBL/GenBank/DDBJ databases">
        <authorList>
            <consortium name="ELIXIR-Norway"/>
            <consortium name="Elixir Norway"/>
        </authorList>
    </citation>
    <scope>NUCLEOTIDE SEQUENCE</scope>
</reference>
<accession>A0ABP0TS88</accession>
<evidence type="ECO:0000256" key="2">
    <source>
        <dbReference type="ARBA" id="ARBA00010271"/>
    </source>
</evidence>
<keyword evidence="8" id="KW-1185">Reference proteome</keyword>
<evidence type="ECO:0000256" key="5">
    <source>
        <dbReference type="SAM" id="Phobius"/>
    </source>
</evidence>
<evidence type="ECO:0000256" key="4">
    <source>
        <dbReference type="ARBA" id="ARBA00023034"/>
    </source>
</evidence>
<protein>
    <recommendedName>
        <fullName evidence="6">Exostosin GT47 domain-containing protein</fullName>
    </recommendedName>
</protein>
<feature type="domain" description="Exostosin GT47" evidence="6">
    <location>
        <begin position="153"/>
        <end position="505"/>
    </location>
</feature>